<comment type="caution">
    <text evidence="2">The sequence shown here is derived from an EMBL/GenBank/DDBJ whole genome shotgun (WGS) entry which is preliminary data.</text>
</comment>
<evidence type="ECO:0000313" key="3">
    <source>
        <dbReference type="Proteomes" id="UP000811246"/>
    </source>
</evidence>
<organism evidence="2 3">
    <name type="scientific">Carya illinoinensis</name>
    <name type="common">Pecan</name>
    <dbReference type="NCBI Taxonomy" id="32201"/>
    <lineage>
        <taxon>Eukaryota</taxon>
        <taxon>Viridiplantae</taxon>
        <taxon>Streptophyta</taxon>
        <taxon>Embryophyta</taxon>
        <taxon>Tracheophyta</taxon>
        <taxon>Spermatophyta</taxon>
        <taxon>Magnoliopsida</taxon>
        <taxon>eudicotyledons</taxon>
        <taxon>Gunneridae</taxon>
        <taxon>Pentapetalae</taxon>
        <taxon>rosids</taxon>
        <taxon>fabids</taxon>
        <taxon>Fagales</taxon>
        <taxon>Juglandaceae</taxon>
        <taxon>Carya</taxon>
    </lineage>
</organism>
<dbReference type="EMBL" id="CM031829">
    <property type="protein sequence ID" value="KAG6713421.1"/>
    <property type="molecule type" value="Genomic_DNA"/>
</dbReference>
<dbReference type="AlphaFoldDB" id="A0A922JM14"/>
<evidence type="ECO:0000256" key="1">
    <source>
        <dbReference type="SAM" id="MobiDB-lite"/>
    </source>
</evidence>
<dbReference type="PANTHER" id="PTHR33220:SF5">
    <property type="entry name" value="RRNA INTRON-ENCODED HOMING ENDONUCLEASE"/>
    <property type="match status" value="1"/>
</dbReference>
<reference evidence="2" key="1">
    <citation type="submission" date="2021-01" db="EMBL/GenBank/DDBJ databases">
        <authorList>
            <person name="Lovell J.T."/>
            <person name="Bentley N."/>
            <person name="Bhattarai G."/>
            <person name="Jenkins J.W."/>
            <person name="Sreedasyam A."/>
            <person name="Alarcon Y."/>
            <person name="Bock C."/>
            <person name="Boston L."/>
            <person name="Carlson J."/>
            <person name="Cervantes K."/>
            <person name="Clermont K."/>
            <person name="Krom N."/>
            <person name="Kubenka K."/>
            <person name="Mamidi S."/>
            <person name="Mattison C."/>
            <person name="Monteros M."/>
            <person name="Pisani C."/>
            <person name="Plott C."/>
            <person name="Rajasekar S."/>
            <person name="Rhein H.S."/>
            <person name="Rohla C."/>
            <person name="Song M."/>
            <person name="Hilaire R.S."/>
            <person name="Shu S."/>
            <person name="Wells L."/>
            <person name="Wang X."/>
            <person name="Webber J."/>
            <person name="Heerema R.J."/>
            <person name="Klein P."/>
            <person name="Conner P."/>
            <person name="Grauke L."/>
            <person name="Grimwood J."/>
            <person name="Schmutz J."/>
            <person name="Randall J.J."/>
        </authorList>
    </citation>
    <scope>NUCLEOTIDE SEQUENCE</scope>
    <source>
        <tissue evidence="2">Leaf</tissue>
    </source>
</reference>
<proteinExistence type="predicted"/>
<feature type="region of interest" description="Disordered" evidence="1">
    <location>
        <begin position="1"/>
        <end position="35"/>
    </location>
</feature>
<gene>
    <name evidence="2" type="ORF">I3842_05G151400</name>
</gene>
<dbReference type="Proteomes" id="UP000811246">
    <property type="component" value="Chromosome 5"/>
</dbReference>
<sequence>MPPPKNGWEGTLKATHRSSCVAGQSPRPLPSRTMNPGAVCAKELKQGVTTAGPKMNVAKCDTLCELQNPANHRVFERKLARSHSAEGTSAWVSRIVAPTPTPRMMCTVRGRNWPPVRVARG</sequence>
<evidence type="ECO:0000313" key="2">
    <source>
        <dbReference type="EMBL" id="KAG6713421.1"/>
    </source>
</evidence>
<accession>A0A922JM14</accession>
<protein>
    <submittedName>
        <fullName evidence="2">Uncharacterized protein</fullName>
    </submittedName>
</protein>
<dbReference type="PANTHER" id="PTHR33220">
    <property type="entry name" value="BNAA09G04420D PROTEIN"/>
    <property type="match status" value="1"/>
</dbReference>
<name>A0A922JM14_CARIL</name>